<protein>
    <submittedName>
        <fullName evidence="1">Uncharacterized protein</fullName>
    </submittedName>
</protein>
<gene>
    <name evidence="1" type="ORF">OH76DRAFT_1559540</name>
</gene>
<dbReference type="AlphaFoldDB" id="A0A371CWS9"/>
<organism evidence="1 2">
    <name type="scientific">Lentinus brumalis</name>
    <dbReference type="NCBI Taxonomy" id="2498619"/>
    <lineage>
        <taxon>Eukaryota</taxon>
        <taxon>Fungi</taxon>
        <taxon>Dikarya</taxon>
        <taxon>Basidiomycota</taxon>
        <taxon>Agaricomycotina</taxon>
        <taxon>Agaricomycetes</taxon>
        <taxon>Polyporales</taxon>
        <taxon>Polyporaceae</taxon>
        <taxon>Lentinus</taxon>
    </lineage>
</organism>
<reference evidence="1 2" key="1">
    <citation type="journal article" date="2018" name="Biotechnol. Biofuels">
        <title>Integrative visual omics of the white-rot fungus Polyporus brumalis exposes the biotechnological potential of its oxidative enzymes for delignifying raw plant biomass.</title>
        <authorList>
            <person name="Miyauchi S."/>
            <person name="Rancon A."/>
            <person name="Drula E."/>
            <person name="Hage H."/>
            <person name="Chaduli D."/>
            <person name="Favel A."/>
            <person name="Grisel S."/>
            <person name="Henrissat B."/>
            <person name="Herpoel-Gimbert I."/>
            <person name="Ruiz-Duenas F.J."/>
            <person name="Chevret D."/>
            <person name="Hainaut M."/>
            <person name="Lin J."/>
            <person name="Wang M."/>
            <person name="Pangilinan J."/>
            <person name="Lipzen A."/>
            <person name="Lesage-Meessen L."/>
            <person name="Navarro D."/>
            <person name="Riley R."/>
            <person name="Grigoriev I.V."/>
            <person name="Zhou S."/>
            <person name="Raouche S."/>
            <person name="Rosso M.N."/>
        </authorList>
    </citation>
    <scope>NUCLEOTIDE SEQUENCE [LARGE SCALE GENOMIC DNA]</scope>
    <source>
        <strain evidence="1 2">BRFM 1820</strain>
    </source>
</reference>
<name>A0A371CWS9_9APHY</name>
<evidence type="ECO:0000313" key="2">
    <source>
        <dbReference type="Proteomes" id="UP000256964"/>
    </source>
</evidence>
<sequence length="251" mass="27776">MSSIPQTQTADDAAIASRAIVWVGDLTVQQKSDVLESTLFAQLAADKQYSSATEEDTLQWYRKYTDTLGSIGWVVSKADFTEVKYDRTEGTVHDTVLEQLANDRTVSKALYASVSRALLTFARTGSRSDAEKVFDSASIASSSQFASFQIAVASVDDSGDVILTLLAWFYSSNKTVGNALWYSWKNATVTMKTSTLNMTLNSDIYAQVRSMIHNKLNDGNKFDLLVPLSMVYELTEPACTVDICVEKLRMY</sequence>
<dbReference type="EMBL" id="KZ857446">
    <property type="protein sequence ID" value="RDX44730.1"/>
    <property type="molecule type" value="Genomic_DNA"/>
</dbReference>
<accession>A0A371CWS9</accession>
<proteinExistence type="predicted"/>
<keyword evidence="2" id="KW-1185">Reference proteome</keyword>
<dbReference type="OrthoDB" id="2725951at2759"/>
<evidence type="ECO:0000313" key="1">
    <source>
        <dbReference type="EMBL" id="RDX44730.1"/>
    </source>
</evidence>
<dbReference type="Proteomes" id="UP000256964">
    <property type="component" value="Unassembled WGS sequence"/>
</dbReference>